<dbReference type="Proteomes" id="UP000037175">
    <property type="component" value="Unassembled WGS sequence"/>
</dbReference>
<sequence>MKILYLVHQFFPEYCSGTEKFVLNLATMMQRMGNKVKVITYSFYEDSFYDEIVGNILVKEFTYKGIPIKAFKYRQSPVDTHYALENKDLSQVADNFINDEGPDLVHIGHPMRVGELIRATNRLEIPYVITLTDFFLMCPKVVLSTSEGQLCTGPERGSICIDMCNEIPNSLIQQRLKSAEEILFNAKKVVAPSEFLANLFKKEFPAIEFEVVNHGISFSKRKKNRKRYTKEDGLVFCYAGTLAPHKGVHILIEAFKNIASPKAGLEIYGSGPDKLYIKKLMDLAEKDVRIKFCGQYWEDNVGNIFTNVDVVIVPSLCYESYSLVMHEAFSCNVPVIASSIGNLGEKIIDNFNGFTFKPGDSSYLTKLLYSLIKNPERLNELKVNLRYGIVPSVEQEAYAYERIYRQVINYKTYDIKKGGFNGEIS</sequence>
<dbReference type="InterPro" id="IPR050194">
    <property type="entry name" value="Glycosyltransferase_grp1"/>
</dbReference>
<dbReference type="GO" id="GO:0016757">
    <property type="term" value="F:glycosyltransferase activity"/>
    <property type="evidence" value="ECO:0007669"/>
    <property type="project" value="InterPro"/>
</dbReference>
<keyword evidence="4" id="KW-1185">Reference proteome</keyword>
<protein>
    <recommendedName>
        <fullName evidence="5">Group 1 glycosyl transferase</fullName>
    </recommendedName>
</protein>
<dbReference type="Pfam" id="PF00534">
    <property type="entry name" value="Glycos_transf_1"/>
    <property type="match status" value="1"/>
</dbReference>
<reference evidence="4" key="1">
    <citation type="submission" date="2015-07" db="EMBL/GenBank/DDBJ databases">
        <title>Complete Genome of Thermincola ferriacetica strain Z-0001T.</title>
        <authorList>
            <person name="Lusk B."/>
            <person name="Badalamenti J.P."/>
            <person name="Parameswaran P."/>
            <person name="Bond D.R."/>
            <person name="Torres C.I."/>
        </authorList>
    </citation>
    <scope>NUCLEOTIDE SEQUENCE [LARGE SCALE GENOMIC DNA]</scope>
    <source>
        <strain evidence="4">Z-0001</strain>
    </source>
</reference>
<proteinExistence type="predicted"/>
<dbReference type="AlphaFoldDB" id="A0A0L6W3J2"/>
<evidence type="ECO:0008006" key="5">
    <source>
        <dbReference type="Google" id="ProtNLM"/>
    </source>
</evidence>
<dbReference type="RefSeq" id="WP_052217252.1">
    <property type="nucleotide sequence ID" value="NZ_LGTE01000006.1"/>
</dbReference>
<dbReference type="InterPro" id="IPR001296">
    <property type="entry name" value="Glyco_trans_1"/>
</dbReference>
<evidence type="ECO:0000313" key="3">
    <source>
        <dbReference type="EMBL" id="KNZ70031.1"/>
    </source>
</evidence>
<organism evidence="3 4">
    <name type="scientific">Thermincola ferriacetica</name>
    <dbReference type="NCBI Taxonomy" id="281456"/>
    <lineage>
        <taxon>Bacteria</taxon>
        <taxon>Bacillati</taxon>
        <taxon>Bacillota</taxon>
        <taxon>Clostridia</taxon>
        <taxon>Eubacteriales</taxon>
        <taxon>Thermincolaceae</taxon>
        <taxon>Thermincola</taxon>
    </lineage>
</organism>
<dbReference type="PATRIC" id="fig|281456.6.peg.1244"/>
<dbReference type="InterPro" id="IPR028098">
    <property type="entry name" value="Glyco_trans_4-like_N"/>
</dbReference>
<comment type="caution">
    <text evidence="3">The sequence shown here is derived from an EMBL/GenBank/DDBJ whole genome shotgun (WGS) entry which is preliminary data.</text>
</comment>
<feature type="domain" description="Glycosyl transferase family 1" evidence="1">
    <location>
        <begin position="221"/>
        <end position="382"/>
    </location>
</feature>
<dbReference type="Gene3D" id="3.40.50.2000">
    <property type="entry name" value="Glycogen Phosphorylase B"/>
    <property type="match status" value="2"/>
</dbReference>
<evidence type="ECO:0000259" key="2">
    <source>
        <dbReference type="Pfam" id="PF13439"/>
    </source>
</evidence>
<dbReference type="EMBL" id="LGTE01000006">
    <property type="protein sequence ID" value="KNZ70031.1"/>
    <property type="molecule type" value="Genomic_DNA"/>
</dbReference>
<accession>A0A0L6W3J2</accession>
<dbReference type="PANTHER" id="PTHR45947:SF13">
    <property type="entry name" value="TRANSFERASE"/>
    <property type="match status" value="1"/>
</dbReference>
<name>A0A0L6W3J2_9FIRM</name>
<feature type="domain" description="Glycosyltransferase subfamily 4-like N-terminal" evidence="2">
    <location>
        <begin position="16"/>
        <end position="217"/>
    </location>
</feature>
<dbReference type="Pfam" id="PF13439">
    <property type="entry name" value="Glyco_transf_4"/>
    <property type="match status" value="1"/>
</dbReference>
<evidence type="ECO:0000313" key="4">
    <source>
        <dbReference type="Proteomes" id="UP000037175"/>
    </source>
</evidence>
<dbReference type="PANTHER" id="PTHR45947">
    <property type="entry name" value="SULFOQUINOVOSYL TRANSFERASE SQD2"/>
    <property type="match status" value="1"/>
</dbReference>
<gene>
    <name evidence="3" type="ORF">Tfer_1171</name>
</gene>
<dbReference type="SUPFAM" id="SSF53756">
    <property type="entry name" value="UDP-Glycosyltransferase/glycogen phosphorylase"/>
    <property type="match status" value="1"/>
</dbReference>
<evidence type="ECO:0000259" key="1">
    <source>
        <dbReference type="Pfam" id="PF00534"/>
    </source>
</evidence>